<feature type="transmembrane region" description="Helical" evidence="7">
    <location>
        <begin position="116"/>
        <end position="135"/>
    </location>
</feature>
<proteinExistence type="inferred from homology"/>
<dbReference type="InterPro" id="IPR036721">
    <property type="entry name" value="RCK_C_sf"/>
</dbReference>
<feature type="domain" description="RCK C-terminal" evidence="9">
    <location>
        <begin position="575"/>
        <end position="659"/>
    </location>
</feature>
<reference evidence="10" key="1">
    <citation type="submission" date="2020-06" db="EMBL/GenBank/DDBJ databases">
        <title>Unique genomic features of the anaerobic methanotrophic archaea.</title>
        <authorList>
            <person name="Chadwick G.L."/>
            <person name="Skennerton C.T."/>
            <person name="Laso-Perez R."/>
            <person name="Leu A.O."/>
            <person name="Speth D.R."/>
            <person name="Yu H."/>
            <person name="Morgan-Lang C."/>
            <person name="Hatzenpichler R."/>
            <person name="Goudeau D."/>
            <person name="Malmstrom R."/>
            <person name="Brazelton W.J."/>
            <person name="Woyke T."/>
            <person name="Hallam S.J."/>
            <person name="Tyson G.W."/>
            <person name="Wegener G."/>
            <person name="Boetius A."/>
            <person name="Orphan V."/>
        </authorList>
    </citation>
    <scope>NUCLEOTIDE SEQUENCE</scope>
</reference>
<dbReference type="InterPro" id="IPR006153">
    <property type="entry name" value="Cation/H_exchanger_TM"/>
</dbReference>
<keyword evidence="5 7" id="KW-1133">Transmembrane helix</keyword>
<accession>A0A7G9YFE3</accession>
<feature type="transmembrane region" description="Helical" evidence="7">
    <location>
        <begin position="55"/>
        <end position="74"/>
    </location>
</feature>
<evidence type="ECO:0000256" key="5">
    <source>
        <dbReference type="ARBA" id="ARBA00022989"/>
    </source>
</evidence>
<keyword evidence="6 7" id="KW-0472">Membrane</keyword>
<evidence type="ECO:0000256" key="2">
    <source>
        <dbReference type="ARBA" id="ARBA00005551"/>
    </source>
</evidence>
<dbReference type="GO" id="GO:0006813">
    <property type="term" value="P:potassium ion transport"/>
    <property type="evidence" value="ECO:0007669"/>
    <property type="project" value="InterPro"/>
</dbReference>
<dbReference type="InterPro" id="IPR036291">
    <property type="entry name" value="NAD(P)-bd_dom_sf"/>
</dbReference>
<comment type="similarity">
    <text evidence="2">Belongs to the monovalent cation:proton antiporter 2 (CPA2) transporter (TC 2.A.37) family.</text>
</comment>
<evidence type="ECO:0000256" key="3">
    <source>
        <dbReference type="ARBA" id="ARBA00022448"/>
    </source>
</evidence>
<feature type="transmembrane region" description="Helical" evidence="7">
    <location>
        <begin position="6"/>
        <end position="23"/>
    </location>
</feature>
<dbReference type="InterPro" id="IPR006037">
    <property type="entry name" value="RCK_C"/>
</dbReference>
<dbReference type="SUPFAM" id="SSF116726">
    <property type="entry name" value="TrkA C-terminal domain-like"/>
    <property type="match status" value="1"/>
</dbReference>
<sequence>MEIPLLNDIVIIFGLSIAVLFIFHLIRVPAIVGFLLTGILAGPHGLGLIKGAHEVEILAEIGVVLLLFAIGLEFSLKRMSEIKRSILLGGSLQVLMTIVVVFFIAMQTGLALGESVFMGFLIALSSTAIVLKLIQERAEIDSPHGQATLAILLFQDVIIVPMMLFTPILAGATGNLGESLLILVAKGTGIILLVAVGAKWIVPQALYQITRTRSREMFLLSVFMICLAVVWLTSSLGLSLALGAFLAGLVISQSEYSHHALGNVLPFRDVFMSFFFVSIGMLLDLDFLFQQPGLILLIALCFLALKAIIACFVAFLLGFPLRTAILVGLALSQVGEFSFILSRTGVEHSLLAGDAYQFFLTVSVLTMAATPFIIALAPRIADGALRLPLPGILKSGWHPVHKVAPARKQDHLIIIGFGVNGRNVARAARISGIPYTILEMDPEMVVAEQAKGEPIYYGDATHEAVFQHADVRDARIVVIAISDPAATRRITAISRRLNPKVHIIVRTHYLQEMKPLYELGADDVIPEEFETSVEIFTRVLVKYLIPRDEIESFIAVVRSDGYEMFRSLSKEPASFPGLKRHLPDVEIVTLRVFKRAPAVGKTLDQIRLRRKYGITLLAVRRNSQMLSNPDGDMHLCAGDLLVVVGPPDKIAGAMDLFNDPGDDAVTGI</sequence>
<protein>
    <submittedName>
        <fullName evidence="10">Glutathione-regulated potassium-efflux system protein KefB</fullName>
    </submittedName>
</protein>
<evidence type="ECO:0000256" key="1">
    <source>
        <dbReference type="ARBA" id="ARBA00004141"/>
    </source>
</evidence>
<evidence type="ECO:0000256" key="7">
    <source>
        <dbReference type="SAM" id="Phobius"/>
    </source>
</evidence>
<feature type="transmembrane region" description="Helical" evidence="7">
    <location>
        <begin position="296"/>
        <end position="319"/>
    </location>
</feature>
<dbReference type="InterPro" id="IPR038770">
    <property type="entry name" value="Na+/solute_symporter_sf"/>
</dbReference>
<dbReference type="GO" id="GO:0015297">
    <property type="term" value="F:antiporter activity"/>
    <property type="evidence" value="ECO:0007669"/>
    <property type="project" value="InterPro"/>
</dbReference>
<evidence type="ECO:0000313" key="10">
    <source>
        <dbReference type="EMBL" id="QNO46727.1"/>
    </source>
</evidence>
<dbReference type="Gene3D" id="3.40.50.720">
    <property type="entry name" value="NAD(P)-binding Rossmann-like Domain"/>
    <property type="match status" value="1"/>
</dbReference>
<evidence type="ECO:0000256" key="6">
    <source>
        <dbReference type="ARBA" id="ARBA00023136"/>
    </source>
</evidence>
<feature type="transmembrane region" description="Helical" evidence="7">
    <location>
        <begin position="30"/>
        <end position="49"/>
    </location>
</feature>
<feature type="transmembrane region" description="Helical" evidence="7">
    <location>
        <begin position="180"/>
        <end position="198"/>
    </location>
</feature>
<dbReference type="GO" id="GO:0016020">
    <property type="term" value="C:membrane"/>
    <property type="evidence" value="ECO:0007669"/>
    <property type="project" value="UniProtKB-SubCell"/>
</dbReference>
<dbReference type="GO" id="GO:0008324">
    <property type="term" value="F:monoatomic cation transmembrane transporter activity"/>
    <property type="evidence" value="ECO:0007669"/>
    <property type="project" value="InterPro"/>
</dbReference>
<organism evidence="10">
    <name type="scientific">Candidatus Methanogaster sp. ANME-2c ERB4</name>
    <dbReference type="NCBI Taxonomy" id="2759911"/>
    <lineage>
        <taxon>Archaea</taxon>
        <taxon>Methanobacteriati</taxon>
        <taxon>Methanobacteriota</taxon>
        <taxon>Stenosarchaea group</taxon>
        <taxon>Methanomicrobia</taxon>
        <taxon>Methanosarcinales</taxon>
        <taxon>ANME-2 cluster</taxon>
        <taxon>Candidatus Methanogasteraceae</taxon>
        <taxon>Candidatus Methanogaster</taxon>
    </lineage>
</organism>
<dbReference type="Gene3D" id="3.30.70.1450">
    <property type="entry name" value="Regulator of K+ conductance, C-terminal domain"/>
    <property type="match status" value="1"/>
</dbReference>
<dbReference type="Pfam" id="PF00999">
    <property type="entry name" value="Na_H_Exchanger"/>
    <property type="match status" value="1"/>
</dbReference>
<feature type="domain" description="RCK N-terminal" evidence="8">
    <location>
        <begin position="409"/>
        <end position="526"/>
    </location>
</feature>
<feature type="transmembrane region" description="Helical" evidence="7">
    <location>
        <begin position="271"/>
        <end position="289"/>
    </location>
</feature>
<dbReference type="AlphaFoldDB" id="A0A7G9YFE3"/>
<dbReference type="EMBL" id="MT631216">
    <property type="protein sequence ID" value="QNO46727.1"/>
    <property type="molecule type" value="Genomic_DNA"/>
</dbReference>
<gene>
    <name evidence="10" type="primary">kefB</name>
    <name evidence="10" type="ORF">EIOBDEGA_00015</name>
</gene>
<dbReference type="PANTHER" id="PTHR42751:SF3">
    <property type="entry name" value="SODIUM_GLUTAMATE SYMPORTER"/>
    <property type="match status" value="1"/>
</dbReference>
<evidence type="ECO:0000256" key="4">
    <source>
        <dbReference type="ARBA" id="ARBA00022692"/>
    </source>
</evidence>
<evidence type="ECO:0000259" key="8">
    <source>
        <dbReference type="PROSITE" id="PS51201"/>
    </source>
</evidence>
<dbReference type="InterPro" id="IPR003148">
    <property type="entry name" value="RCK_N"/>
</dbReference>
<dbReference type="Pfam" id="PF02080">
    <property type="entry name" value="TrkA_C"/>
    <property type="match status" value="1"/>
</dbReference>
<dbReference type="PANTHER" id="PTHR42751">
    <property type="entry name" value="SODIUM/HYDROGEN EXCHANGER FAMILY/TRKA DOMAIN PROTEIN"/>
    <property type="match status" value="1"/>
</dbReference>
<name>A0A7G9YFE3_9EURY</name>
<dbReference type="Pfam" id="PF02254">
    <property type="entry name" value="TrkA_N"/>
    <property type="match status" value="1"/>
</dbReference>
<feature type="transmembrane region" description="Helical" evidence="7">
    <location>
        <begin position="325"/>
        <end position="346"/>
    </location>
</feature>
<dbReference type="SUPFAM" id="SSF51735">
    <property type="entry name" value="NAD(P)-binding Rossmann-fold domains"/>
    <property type="match status" value="1"/>
</dbReference>
<comment type="subcellular location">
    <subcellularLocation>
        <location evidence="1">Membrane</location>
        <topology evidence="1">Multi-pass membrane protein</topology>
    </subcellularLocation>
</comment>
<feature type="transmembrane region" description="Helical" evidence="7">
    <location>
        <begin position="218"/>
        <end position="251"/>
    </location>
</feature>
<feature type="transmembrane region" description="Helical" evidence="7">
    <location>
        <begin position="147"/>
        <end position="168"/>
    </location>
</feature>
<dbReference type="PROSITE" id="PS51202">
    <property type="entry name" value="RCK_C"/>
    <property type="match status" value="1"/>
</dbReference>
<keyword evidence="3" id="KW-0813">Transport</keyword>
<dbReference type="PROSITE" id="PS51201">
    <property type="entry name" value="RCK_N"/>
    <property type="match status" value="1"/>
</dbReference>
<evidence type="ECO:0000259" key="9">
    <source>
        <dbReference type="PROSITE" id="PS51202"/>
    </source>
</evidence>
<keyword evidence="4 7" id="KW-0812">Transmembrane</keyword>
<feature type="transmembrane region" description="Helical" evidence="7">
    <location>
        <begin position="358"/>
        <end position="377"/>
    </location>
</feature>
<dbReference type="GO" id="GO:1902600">
    <property type="term" value="P:proton transmembrane transport"/>
    <property type="evidence" value="ECO:0007669"/>
    <property type="project" value="InterPro"/>
</dbReference>
<dbReference type="Gene3D" id="1.20.1530.20">
    <property type="match status" value="1"/>
</dbReference>
<feature type="transmembrane region" description="Helical" evidence="7">
    <location>
        <begin position="86"/>
        <end position="110"/>
    </location>
</feature>